<gene>
    <name evidence="3" type="ORF">H0H81_009574</name>
</gene>
<evidence type="ECO:0000313" key="4">
    <source>
        <dbReference type="Proteomes" id="UP000717328"/>
    </source>
</evidence>
<feature type="region of interest" description="Disordered" evidence="1">
    <location>
        <begin position="147"/>
        <end position="184"/>
    </location>
</feature>
<feature type="compositionally biased region" description="Basic and acidic residues" evidence="1">
    <location>
        <begin position="165"/>
        <end position="176"/>
    </location>
</feature>
<dbReference type="EMBL" id="JABCKI010005997">
    <property type="protein sequence ID" value="KAG5635949.1"/>
    <property type="molecule type" value="Genomic_DNA"/>
</dbReference>
<accession>A0A9P7FPK6</accession>
<feature type="transmembrane region" description="Helical" evidence="2">
    <location>
        <begin position="69"/>
        <end position="90"/>
    </location>
</feature>
<sequence length="184" mass="20760">MSIPLLISQTRPENTYWALKSPMYARIFYGICVALNLFVSGAIAARIYLMRQKVKQVMGELHANFYTGFVTILVESGALFTLWGLVYVIMLAGDIVEKETFLLPYTQILGITRMLIILRMAQDRAWSLQLAQAIASEASEWQPTSTHNIPLHDVPASSEGSPQKKCRESKYRESQFHDSVSLSL</sequence>
<organism evidence="3 4">
    <name type="scientific">Sphagnurus paluster</name>
    <dbReference type="NCBI Taxonomy" id="117069"/>
    <lineage>
        <taxon>Eukaryota</taxon>
        <taxon>Fungi</taxon>
        <taxon>Dikarya</taxon>
        <taxon>Basidiomycota</taxon>
        <taxon>Agaricomycotina</taxon>
        <taxon>Agaricomycetes</taxon>
        <taxon>Agaricomycetidae</taxon>
        <taxon>Agaricales</taxon>
        <taxon>Tricholomatineae</taxon>
        <taxon>Lyophyllaceae</taxon>
        <taxon>Sphagnurus</taxon>
    </lineage>
</organism>
<evidence type="ECO:0000313" key="3">
    <source>
        <dbReference type="EMBL" id="KAG5635949.1"/>
    </source>
</evidence>
<dbReference type="OrthoDB" id="2905268at2759"/>
<dbReference type="Proteomes" id="UP000717328">
    <property type="component" value="Unassembled WGS sequence"/>
</dbReference>
<proteinExistence type="predicted"/>
<reference evidence="3" key="2">
    <citation type="submission" date="2021-10" db="EMBL/GenBank/DDBJ databases">
        <title>Phylogenomics reveals ancestral predisposition of the termite-cultivated fungus Termitomyces towards a domesticated lifestyle.</title>
        <authorList>
            <person name="Auxier B."/>
            <person name="Grum-Grzhimaylo A."/>
            <person name="Cardenas M.E."/>
            <person name="Lodge J.D."/>
            <person name="Laessoe T."/>
            <person name="Pedersen O."/>
            <person name="Smith M.E."/>
            <person name="Kuyper T.W."/>
            <person name="Franco-Molano E.A."/>
            <person name="Baroni T.J."/>
            <person name="Aanen D.K."/>
        </authorList>
    </citation>
    <scope>NUCLEOTIDE SEQUENCE</scope>
    <source>
        <strain evidence="3">D49</strain>
    </source>
</reference>
<dbReference type="AlphaFoldDB" id="A0A9P7FPK6"/>
<keyword evidence="2" id="KW-0472">Membrane</keyword>
<name>A0A9P7FPK6_9AGAR</name>
<keyword evidence="2" id="KW-1133">Transmembrane helix</keyword>
<comment type="caution">
    <text evidence="3">The sequence shown here is derived from an EMBL/GenBank/DDBJ whole genome shotgun (WGS) entry which is preliminary data.</text>
</comment>
<protein>
    <submittedName>
        <fullName evidence="3">Uncharacterized protein</fullName>
    </submittedName>
</protein>
<evidence type="ECO:0000256" key="2">
    <source>
        <dbReference type="SAM" id="Phobius"/>
    </source>
</evidence>
<evidence type="ECO:0000256" key="1">
    <source>
        <dbReference type="SAM" id="MobiDB-lite"/>
    </source>
</evidence>
<keyword evidence="4" id="KW-1185">Reference proteome</keyword>
<reference evidence="3" key="1">
    <citation type="submission" date="2021-02" db="EMBL/GenBank/DDBJ databases">
        <authorList>
            <person name="Nieuwenhuis M."/>
            <person name="Van De Peppel L.J.J."/>
        </authorList>
    </citation>
    <scope>NUCLEOTIDE SEQUENCE</scope>
    <source>
        <strain evidence="3">D49</strain>
    </source>
</reference>
<keyword evidence="2" id="KW-0812">Transmembrane</keyword>
<feature type="transmembrane region" description="Helical" evidence="2">
    <location>
        <begin position="102"/>
        <end position="121"/>
    </location>
</feature>
<feature type="transmembrane region" description="Helical" evidence="2">
    <location>
        <begin position="27"/>
        <end position="49"/>
    </location>
</feature>